<dbReference type="PANTHER" id="PTHR24223:SF456">
    <property type="entry name" value="MULTIDRUG RESISTANCE-ASSOCIATED PROTEIN LETHAL(2)03659"/>
    <property type="match status" value="1"/>
</dbReference>
<keyword evidence="6" id="KW-0547">Nucleotide-binding</keyword>
<proteinExistence type="inferred from homology"/>
<dbReference type="FunFam" id="1.20.1560.10:FF:000067">
    <property type="entry name" value="Multidrug resistance protein 1"/>
    <property type="match status" value="1"/>
</dbReference>
<dbReference type="GO" id="GO:0016887">
    <property type="term" value="F:ATP hydrolysis activity"/>
    <property type="evidence" value="ECO:0007669"/>
    <property type="project" value="InterPro"/>
</dbReference>
<name>A7SC94_NEMVE</name>
<dbReference type="Gene3D" id="3.40.50.300">
    <property type="entry name" value="P-loop containing nucleotide triphosphate hydrolases"/>
    <property type="match status" value="2"/>
</dbReference>
<keyword evidence="3" id="KW-0813">Transport</keyword>
<evidence type="ECO:0000256" key="5">
    <source>
        <dbReference type="ARBA" id="ARBA00022737"/>
    </source>
</evidence>
<feature type="transmembrane region" description="Helical" evidence="10">
    <location>
        <begin position="232"/>
        <end position="252"/>
    </location>
</feature>
<dbReference type="FunFam" id="3.40.50.300:FF:003782">
    <property type="entry name" value="Predicted protein"/>
    <property type="match status" value="1"/>
</dbReference>
<feature type="transmembrane region" description="Helical" evidence="10">
    <location>
        <begin position="824"/>
        <end position="843"/>
    </location>
</feature>
<evidence type="ECO:0000256" key="6">
    <source>
        <dbReference type="ARBA" id="ARBA00022741"/>
    </source>
</evidence>
<keyword evidence="9 10" id="KW-0472">Membrane</keyword>
<dbReference type="SMART" id="SM00382">
    <property type="entry name" value="AAA"/>
    <property type="match status" value="2"/>
</dbReference>
<dbReference type="FunFam" id="1.20.1560.10:FF:000017">
    <property type="entry name" value="Cystic fibrosis transmembrane conductance regulator"/>
    <property type="match status" value="1"/>
</dbReference>
<protein>
    <submittedName>
        <fullName evidence="13">Uncharacterized protein</fullName>
    </submittedName>
</protein>
<dbReference type="Pfam" id="PF00005">
    <property type="entry name" value="ABC_tran"/>
    <property type="match status" value="2"/>
</dbReference>
<keyword evidence="14" id="KW-1185">Reference proteome</keyword>
<dbReference type="OMA" id="DQILTMR"/>
<dbReference type="Proteomes" id="UP000001593">
    <property type="component" value="Unassembled WGS sequence"/>
</dbReference>
<dbReference type="AlphaFoldDB" id="A7SC94"/>
<dbReference type="CDD" id="cd03244">
    <property type="entry name" value="ABCC_MRP_domain2"/>
    <property type="match status" value="1"/>
</dbReference>
<evidence type="ECO:0000256" key="1">
    <source>
        <dbReference type="ARBA" id="ARBA00004141"/>
    </source>
</evidence>
<evidence type="ECO:0000256" key="7">
    <source>
        <dbReference type="ARBA" id="ARBA00022840"/>
    </source>
</evidence>
<dbReference type="InParanoid" id="A7SC94"/>
<organism evidence="13 14">
    <name type="scientific">Nematostella vectensis</name>
    <name type="common">Starlet sea anemone</name>
    <dbReference type="NCBI Taxonomy" id="45351"/>
    <lineage>
        <taxon>Eukaryota</taxon>
        <taxon>Metazoa</taxon>
        <taxon>Cnidaria</taxon>
        <taxon>Anthozoa</taxon>
        <taxon>Hexacorallia</taxon>
        <taxon>Actiniaria</taxon>
        <taxon>Edwardsiidae</taxon>
        <taxon>Nematostella</taxon>
    </lineage>
</organism>
<keyword evidence="7" id="KW-0067">ATP-binding</keyword>
<comment type="subcellular location">
    <subcellularLocation>
        <location evidence="1">Membrane</location>
        <topology evidence="1">Multi-pass membrane protein</topology>
    </subcellularLocation>
</comment>
<keyword evidence="5" id="KW-0677">Repeat</keyword>
<keyword evidence="8 10" id="KW-1133">Transmembrane helix</keyword>
<dbReference type="GO" id="GO:0055085">
    <property type="term" value="P:transmembrane transport"/>
    <property type="evidence" value="ECO:0000318"/>
    <property type="project" value="GO_Central"/>
</dbReference>
<dbReference type="PROSITE" id="PS50929">
    <property type="entry name" value="ABC_TM1F"/>
    <property type="match status" value="2"/>
</dbReference>
<dbReference type="CDD" id="cd18579">
    <property type="entry name" value="ABC_6TM_ABCC_D1"/>
    <property type="match status" value="1"/>
</dbReference>
<dbReference type="Gene3D" id="1.20.1560.10">
    <property type="entry name" value="ABC transporter type 1, transmembrane domain"/>
    <property type="match status" value="2"/>
</dbReference>
<dbReference type="GO" id="GO:0005524">
    <property type="term" value="F:ATP binding"/>
    <property type="evidence" value="ECO:0007669"/>
    <property type="project" value="UniProtKB-KW"/>
</dbReference>
<evidence type="ECO:0000256" key="2">
    <source>
        <dbReference type="ARBA" id="ARBA00009726"/>
    </source>
</evidence>
<dbReference type="InterPro" id="IPR050173">
    <property type="entry name" value="ABC_transporter_C-like"/>
</dbReference>
<dbReference type="PhylomeDB" id="A7SC94"/>
<feature type="domain" description="ABC transporter" evidence="11">
    <location>
        <begin position="998"/>
        <end position="1231"/>
    </location>
</feature>
<dbReference type="CDD" id="cd03250">
    <property type="entry name" value="ABCC_MRP_domain1"/>
    <property type="match status" value="1"/>
</dbReference>
<sequence>MRNPKERAGVFSRLTFCWINSILQIGNKRVLDTSDLYPLLDEDKSRDLTDKLEQSWADEIRGSRLKGRTPHLTRALMSILSWSEYALILFSLFIGVACNILEPLLLGLLLTALLNTTRAGPIEDPMVYVYSGGLCASSLLRVLVLNQFNSKAQLMGMRWRSAVTGLVYKKVLRLNQKEVAQASTDHVNTLITHDTQRMYDVVLKSGLILQGTLELLAVSVLLWQLIGFQSLTGILFITMLIGYYVGMWDVCLKLRSRIKFWAERRMSVISGVVENLRYVKMNSWEWLYRDKAGKYRKKEMQAIQQKSAILSSFATFLYTATTVAVFISLTTVAVTGEPLTLYNIFMTIALMRTIRLSSSSLFASGIKYMGEFSAAASRIQTFLQIDEYDSLKPNKRSLTVTAFVSLNNVTCHWGRTNQETALQNLNMRANAKELTLINGPGGSGKSTLLLAVLGELPVTEGSILTEGRMVYVPQKPCIFSDSLRENIVFGRPFNPFRYQAVLNACNLQKVIEKLPDGDLTLIGSQGVPLTEDQRVRVGLARAAFADAEIYLLDDPLSGVDTKIAEQVFDKCICGLMSKRLRIMVSRHLQYVERADQILTMRSGTIIHEVTSPMMGYKSVKLHSVGDDRNVKSGRGNSKSVEFPDSEEAEIPSVVDRPVENDSLPCPVQGKTYWKYFSAAMWDPLIVLCALLFFLFQVILIAPDVWLLYISHTEYNLMTSEDTWYVYASLVAGPFLLVILRATVFVSTALRSSNKMFNTVMEAVLKGPANMFTKNPEKATEILDSFSKDVSAMDEILPGVFLDALQGACFTITAILLPALLNQCLLLFAVPLVVLFVLFWGYYLRTARQVRKLEVASRIPLSNHFAEMLRGLAVIRSHDMVDEFTDDVYQDSHCQTSCTAVILEAWVALRIDLLCVVYLAAVVFGAHLMNVGPAFTGISLVYAIQMACELSIYGVKRCFDVENYMTSVQRLLDHSKIESEPGYDNRTQPHEPWPSAGHVVCDNVSLTYEKDGLRALKDLTFSVSAGEKIGIVGRNGSGKSSVIHALFRMPEIEGKILIDDVDIKGMNLQRSRQGISVITKDPVIFCGNVRCNVDPFSKRTDKEVWEALDKVHLKPWVETLPKQLYQDLAECSAAFSTGEKQLVALARALVYNTKILVLDEATSVVDYKTDRLVQEIIRSKFKNSTIITVPHRLSTIIDYDRVMVLDNGRIVEFDKPETLLKKSDGYFAHLYGSQCPT</sequence>
<evidence type="ECO:0000256" key="9">
    <source>
        <dbReference type="ARBA" id="ARBA00023136"/>
    </source>
</evidence>
<dbReference type="InterPro" id="IPR044746">
    <property type="entry name" value="ABCC_6TM_D1"/>
</dbReference>
<dbReference type="GO" id="GO:0140359">
    <property type="term" value="F:ABC-type transporter activity"/>
    <property type="evidence" value="ECO:0000318"/>
    <property type="project" value="GO_Central"/>
</dbReference>
<dbReference type="InterPro" id="IPR003593">
    <property type="entry name" value="AAA+_ATPase"/>
</dbReference>
<evidence type="ECO:0000259" key="12">
    <source>
        <dbReference type="PROSITE" id="PS50929"/>
    </source>
</evidence>
<feature type="transmembrane region" description="Helical" evidence="10">
    <location>
        <begin position="723"/>
        <end position="745"/>
    </location>
</feature>
<feature type="transmembrane region" description="Helical" evidence="10">
    <location>
        <begin position="934"/>
        <end position="954"/>
    </location>
</feature>
<dbReference type="InterPro" id="IPR036640">
    <property type="entry name" value="ABC1_TM_sf"/>
</dbReference>
<feature type="transmembrane region" description="Helical" evidence="10">
    <location>
        <begin position="85"/>
        <end position="114"/>
    </location>
</feature>
<dbReference type="Pfam" id="PF00664">
    <property type="entry name" value="ABC_membrane"/>
    <property type="match status" value="2"/>
</dbReference>
<feature type="transmembrane region" description="Helical" evidence="10">
    <location>
        <begin position="207"/>
        <end position="226"/>
    </location>
</feature>
<feature type="transmembrane region" description="Helical" evidence="10">
    <location>
        <begin position="126"/>
        <end position="148"/>
    </location>
</feature>
<dbReference type="SUPFAM" id="SSF90123">
    <property type="entry name" value="ABC transporter transmembrane region"/>
    <property type="match status" value="2"/>
</dbReference>
<feature type="transmembrane region" description="Helical" evidence="10">
    <location>
        <begin position="910"/>
        <end position="928"/>
    </location>
</feature>
<reference evidence="13 14" key="1">
    <citation type="journal article" date="2007" name="Science">
        <title>Sea anemone genome reveals ancestral eumetazoan gene repertoire and genomic organization.</title>
        <authorList>
            <person name="Putnam N.H."/>
            <person name="Srivastava M."/>
            <person name="Hellsten U."/>
            <person name="Dirks B."/>
            <person name="Chapman J."/>
            <person name="Salamov A."/>
            <person name="Terry A."/>
            <person name="Shapiro H."/>
            <person name="Lindquist E."/>
            <person name="Kapitonov V.V."/>
            <person name="Jurka J."/>
            <person name="Genikhovich G."/>
            <person name="Grigoriev I.V."/>
            <person name="Lucas S.M."/>
            <person name="Steele R.E."/>
            <person name="Finnerty J.R."/>
            <person name="Technau U."/>
            <person name="Martindale M.Q."/>
            <person name="Rokhsar D.S."/>
        </authorList>
    </citation>
    <scope>NUCLEOTIDE SEQUENCE [LARGE SCALE GENOMIC DNA]</scope>
    <source>
        <strain evidence="14">CH2 X CH6</strain>
    </source>
</reference>
<dbReference type="eggNOG" id="KOG0054">
    <property type="taxonomic scope" value="Eukaryota"/>
</dbReference>
<feature type="transmembrane region" description="Helical" evidence="10">
    <location>
        <begin position="795"/>
        <end position="818"/>
    </location>
</feature>
<dbReference type="InterPro" id="IPR027417">
    <property type="entry name" value="P-loop_NTPase"/>
</dbReference>
<feature type="transmembrane region" description="Helical" evidence="10">
    <location>
        <begin position="684"/>
        <end position="708"/>
    </location>
</feature>
<dbReference type="PANTHER" id="PTHR24223">
    <property type="entry name" value="ATP-BINDING CASSETTE SUB-FAMILY C"/>
    <property type="match status" value="1"/>
</dbReference>
<evidence type="ECO:0000313" key="14">
    <source>
        <dbReference type="Proteomes" id="UP000001593"/>
    </source>
</evidence>
<feature type="transmembrane region" description="Helical" evidence="10">
    <location>
        <begin position="341"/>
        <end position="363"/>
    </location>
</feature>
<dbReference type="FunFam" id="3.40.50.300:FF:000610">
    <property type="entry name" value="Multidrug resistance-associated ABC transporter"/>
    <property type="match status" value="1"/>
</dbReference>
<evidence type="ECO:0000256" key="10">
    <source>
        <dbReference type="SAM" id="Phobius"/>
    </source>
</evidence>
<dbReference type="InterPro" id="IPR003439">
    <property type="entry name" value="ABC_transporter-like_ATP-bd"/>
</dbReference>
<feature type="domain" description="ABC transmembrane type-1" evidence="12">
    <location>
        <begin position="86"/>
        <end position="370"/>
    </location>
</feature>
<feature type="domain" description="ABC transmembrane type-1" evidence="12">
    <location>
        <begin position="686"/>
        <end position="885"/>
    </location>
</feature>
<feature type="domain" description="ABC transporter" evidence="11">
    <location>
        <begin position="404"/>
        <end position="627"/>
    </location>
</feature>
<dbReference type="SUPFAM" id="SSF52540">
    <property type="entry name" value="P-loop containing nucleoside triphosphate hydrolases"/>
    <property type="match status" value="2"/>
</dbReference>
<dbReference type="PROSITE" id="PS50893">
    <property type="entry name" value="ABC_TRANSPORTER_2"/>
    <property type="match status" value="2"/>
</dbReference>
<dbReference type="InterPro" id="IPR044726">
    <property type="entry name" value="ABCC_6TM_D2"/>
</dbReference>
<evidence type="ECO:0000313" key="13">
    <source>
        <dbReference type="EMBL" id="EDO38645.1"/>
    </source>
</evidence>
<gene>
    <name evidence="13" type="ORF">NEMVEDRAFT_v1g113115</name>
</gene>
<accession>A7SC94</accession>
<keyword evidence="4 10" id="KW-0812">Transmembrane</keyword>
<dbReference type="InterPro" id="IPR011527">
    <property type="entry name" value="ABC1_TM_dom"/>
</dbReference>
<dbReference type="CDD" id="cd18580">
    <property type="entry name" value="ABC_6TM_ABCC_D2"/>
    <property type="match status" value="1"/>
</dbReference>
<dbReference type="EMBL" id="DS469622">
    <property type="protein sequence ID" value="EDO38645.1"/>
    <property type="molecule type" value="Genomic_DNA"/>
</dbReference>
<evidence type="ECO:0000259" key="11">
    <source>
        <dbReference type="PROSITE" id="PS50893"/>
    </source>
</evidence>
<evidence type="ECO:0000256" key="4">
    <source>
        <dbReference type="ARBA" id="ARBA00022692"/>
    </source>
</evidence>
<evidence type="ECO:0000256" key="3">
    <source>
        <dbReference type="ARBA" id="ARBA00022448"/>
    </source>
</evidence>
<feature type="transmembrane region" description="Helical" evidence="10">
    <location>
        <begin position="307"/>
        <end position="329"/>
    </location>
</feature>
<evidence type="ECO:0000256" key="8">
    <source>
        <dbReference type="ARBA" id="ARBA00022989"/>
    </source>
</evidence>
<dbReference type="HOGENOM" id="CLU_000604_27_3_1"/>
<dbReference type="GO" id="GO:0005886">
    <property type="term" value="C:plasma membrane"/>
    <property type="evidence" value="ECO:0000318"/>
    <property type="project" value="GO_Central"/>
</dbReference>
<comment type="similarity">
    <text evidence="2">Belongs to the ABC transporter superfamily. ABCC family. Conjugate transporter (TC 3.A.1.208) subfamily.</text>
</comment>